<dbReference type="InterPro" id="IPR050232">
    <property type="entry name" value="FBL13/AtMIF1-like"/>
</dbReference>
<reference evidence="2 3" key="1">
    <citation type="submission" date="2022-03" db="EMBL/GenBank/DDBJ databases">
        <authorList>
            <person name="Nunn A."/>
            <person name="Chopra R."/>
            <person name="Nunn A."/>
            <person name="Contreras Garrido A."/>
        </authorList>
    </citation>
    <scope>NUCLEOTIDE SEQUENCE [LARGE SCALE GENOMIC DNA]</scope>
</reference>
<protein>
    <recommendedName>
        <fullName evidence="1">FBD domain-containing protein</fullName>
    </recommendedName>
</protein>
<evidence type="ECO:0000259" key="1">
    <source>
        <dbReference type="SMART" id="SM00579"/>
    </source>
</evidence>
<evidence type="ECO:0000313" key="2">
    <source>
        <dbReference type="EMBL" id="CAH2035445.1"/>
    </source>
</evidence>
<name>A0AAU9RC57_THLAR</name>
<proteinExistence type="predicted"/>
<dbReference type="EMBL" id="OU466857">
    <property type="protein sequence ID" value="CAH2035445.1"/>
    <property type="molecule type" value="Genomic_DNA"/>
</dbReference>
<dbReference type="Pfam" id="PF08387">
    <property type="entry name" value="FBD"/>
    <property type="match status" value="1"/>
</dbReference>
<dbReference type="PANTHER" id="PTHR31900">
    <property type="entry name" value="F-BOX/RNI SUPERFAMILY PROTEIN-RELATED"/>
    <property type="match status" value="1"/>
</dbReference>
<accession>A0AAU9RC57</accession>
<gene>
    <name evidence="2" type="ORF">TAV2_LOCUS948</name>
</gene>
<keyword evidence="3" id="KW-1185">Reference proteome</keyword>
<evidence type="ECO:0000313" key="3">
    <source>
        <dbReference type="Proteomes" id="UP000836841"/>
    </source>
</evidence>
<dbReference type="PANTHER" id="PTHR31900:SF25">
    <property type="entry name" value="FBD DOMAIN-CONTAINING PROTEIN"/>
    <property type="match status" value="1"/>
</dbReference>
<sequence>MGIFTKRSLHQRNTFRGILTGSSKVRDMTISTSTFQFICRYMQSEPLPQFVNMSRLHVDLWSSDLKWFPTFLESFPKLKSLIAVCNDGYEKPNKISFSSVPVCMLSSLEFVDFKGSFQGCAAEMKLVRYFLKNSAGLKKLTLRVGSFSTKDDILKKLLKITTKCEVVIL</sequence>
<dbReference type="InterPro" id="IPR006566">
    <property type="entry name" value="FBD"/>
</dbReference>
<dbReference type="SMART" id="SM00579">
    <property type="entry name" value="FBD"/>
    <property type="match status" value="1"/>
</dbReference>
<dbReference type="AlphaFoldDB" id="A0AAU9RC57"/>
<organism evidence="2 3">
    <name type="scientific">Thlaspi arvense</name>
    <name type="common">Field penny-cress</name>
    <dbReference type="NCBI Taxonomy" id="13288"/>
    <lineage>
        <taxon>Eukaryota</taxon>
        <taxon>Viridiplantae</taxon>
        <taxon>Streptophyta</taxon>
        <taxon>Embryophyta</taxon>
        <taxon>Tracheophyta</taxon>
        <taxon>Spermatophyta</taxon>
        <taxon>Magnoliopsida</taxon>
        <taxon>eudicotyledons</taxon>
        <taxon>Gunneridae</taxon>
        <taxon>Pentapetalae</taxon>
        <taxon>rosids</taxon>
        <taxon>malvids</taxon>
        <taxon>Brassicales</taxon>
        <taxon>Brassicaceae</taxon>
        <taxon>Thlaspideae</taxon>
        <taxon>Thlaspi</taxon>
    </lineage>
</organism>
<feature type="domain" description="FBD" evidence="1">
    <location>
        <begin position="102"/>
        <end position="169"/>
    </location>
</feature>
<dbReference type="Proteomes" id="UP000836841">
    <property type="component" value="Chromosome 1"/>
</dbReference>